<proteinExistence type="predicted"/>
<reference evidence="2" key="1">
    <citation type="submission" date="2016-12" db="EMBL/GenBank/DDBJ databases">
        <authorList>
            <person name="Herbold C."/>
        </authorList>
    </citation>
    <scope>NUCLEOTIDE SEQUENCE [LARGE SCALE GENOMIC DNA]</scope>
</reference>
<dbReference type="EMBL" id="FRFC01000003">
    <property type="protein sequence ID" value="SHO43586.1"/>
    <property type="molecule type" value="Genomic_DNA"/>
</dbReference>
<organism evidence="1 2">
    <name type="scientific">Nitrosotalea sinensis</name>
    <dbReference type="NCBI Taxonomy" id="1499975"/>
    <lineage>
        <taxon>Archaea</taxon>
        <taxon>Nitrososphaerota</taxon>
        <taxon>Nitrososphaeria</taxon>
        <taxon>Nitrosotaleales</taxon>
        <taxon>Nitrosotaleaceae</taxon>
        <taxon>Nitrosotalea</taxon>
    </lineage>
</organism>
<dbReference type="Proteomes" id="UP000232412">
    <property type="component" value="Unassembled WGS sequence"/>
</dbReference>
<keyword evidence="2" id="KW-1185">Reference proteome</keyword>
<dbReference type="RefSeq" id="WP_165775222.1">
    <property type="nucleotide sequence ID" value="NZ_FRFC01000003.1"/>
</dbReference>
<gene>
    <name evidence="1" type="ORF">NSIN_20108</name>
</gene>
<sequence>MAKFDGIRGQELLEVEDKSEKENEITLIFKDNRYLFIKLENGKMVTTSIPE</sequence>
<accession>A0A2H1EEY3</accession>
<evidence type="ECO:0000313" key="1">
    <source>
        <dbReference type="EMBL" id="SHO43586.1"/>
    </source>
</evidence>
<evidence type="ECO:0000313" key="2">
    <source>
        <dbReference type="Proteomes" id="UP000232412"/>
    </source>
</evidence>
<dbReference type="OrthoDB" id="6171at2157"/>
<protein>
    <submittedName>
        <fullName evidence="1">Uncharacterized protein</fullName>
    </submittedName>
</protein>
<name>A0A2H1EEY3_9ARCH</name>
<dbReference type="AlphaFoldDB" id="A0A2H1EEY3"/>